<proteinExistence type="predicted"/>
<evidence type="ECO:0000313" key="1">
    <source>
        <dbReference type="EMBL" id="RJO75018.1"/>
    </source>
</evidence>
<dbReference type="Proteomes" id="UP000266677">
    <property type="component" value="Unassembled WGS sequence"/>
</dbReference>
<gene>
    <name evidence="1" type="ORF">D5S18_16625</name>
</gene>
<dbReference type="RefSeq" id="WP_120041891.1">
    <property type="nucleotide sequence ID" value="NZ_QZFU01000019.1"/>
</dbReference>
<dbReference type="AlphaFoldDB" id="A0A3A4KGC3"/>
<dbReference type="EMBL" id="QZFU01000019">
    <property type="protein sequence ID" value="RJO75018.1"/>
    <property type="molecule type" value="Genomic_DNA"/>
</dbReference>
<comment type="caution">
    <text evidence="1">The sequence shown here is derived from an EMBL/GenBank/DDBJ whole genome shotgun (WGS) entry which is preliminary data.</text>
</comment>
<protein>
    <submittedName>
        <fullName evidence="1">Uncharacterized protein</fullName>
    </submittedName>
</protein>
<reference evidence="1 2" key="1">
    <citation type="submission" date="2018-09" db="EMBL/GenBank/DDBJ databases">
        <title>YIM PH21274 draft genome.</title>
        <authorList>
            <person name="Miao C."/>
        </authorList>
    </citation>
    <scope>NUCLEOTIDE SEQUENCE [LARGE SCALE GENOMIC DNA]</scope>
    <source>
        <strain evidence="1 2">YIM PH 21724</strain>
    </source>
</reference>
<name>A0A3A4KGC3_9NOCA</name>
<dbReference type="OrthoDB" id="4557255at2"/>
<keyword evidence="2" id="KW-1185">Reference proteome</keyword>
<sequence>MGVAVRRGLVRGCVVAALGLGFAVVGGHEAAAEACPDGTARVFLSNETNTCQGRGVASYSAPGLVSRVCSVGPVKVVVDITGSRYVARHVELENGRCAQFEYKGQSGATVQVSDSD</sequence>
<organism evidence="1 2">
    <name type="scientific">Nocardia panacis</name>
    <dbReference type="NCBI Taxonomy" id="2340916"/>
    <lineage>
        <taxon>Bacteria</taxon>
        <taxon>Bacillati</taxon>
        <taxon>Actinomycetota</taxon>
        <taxon>Actinomycetes</taxon>
        <taxon>Mycobacteriales</taxon>
        <taxon>Nocardiaceae</taxon>
        <taxon>Nocardia</taxon>
    </lineage>
</organism>
<accession>A0A3A4KGC3</accession>
<evidence type="ECO:0000313" key="2">
    <source>
        <dbReference type="Proteomes" id="UP000266677"/>
    </source>
</evidence>